<dbReference type="PANTHER" id="PTHR33676:SF3">
    <property type="entry name" value="COLD-REGULATED PROTEIN 27"/>
    <property type="match status" value="1"/>
</dbReference>
<reference evidence="2" key="1">
    <citation type="submission" date="2019-10" db="EMBL/GenBank/DDBJ databases">
        <authorList>
            <person name="Zhang R."/>
            <person name="Pan Y."/>
            <person name="Wang J."/>
            <person name="Ma R."/>
            <person name="Yu S."/>
        </authorList>
    </citation>
    <scope>NUCLEOTIDE SEQUENCE</scope>
    <source>
        <strain evidence="2">LA-IB0</strain>
        <tissue evidence="2">Leaf</tissue>
    </source>
</reference>
<name>A0AAV6Y595_9LAMI</name>
<dbReference type="GO" id="GO:0042752">
    <property type="term" value="P:regulation of circadian rhythm"/>
    <property type="evidence" value="ECO:0007669"/>
    <property type="project" value="InterPro"/>
</dbReference>
<organism evidence="2 3">
    <name type="scientific">Buddleja alternifolia</name>
    <dbReference type="NCBI Taxonomy" id="168488"/>
    <lineage>
        <taxon>Eukaryota</taxon>
        <taxon>Viridiplantae</taxon>
        <taxon>Streptophyta</taxon>
        <taxon>Embryophyta</taxon>
        <taxon>Tracheophyta</taxon>
        <taxon>Spermatophyta</taxon>
        <taxon>Magnoliopsida</taxon>
        <taxon>eudicotyledons</taxon>
        <taxon>Gunneridae</taxon>
        <taxon>Pentapetalae</taxon>
        <taxon>asterids</taxon>
        <taxon>lamiids</taxon>
        <taxon>Lamiales</taxon>
        <taxon>Scrophulariaceae</taxon>
        <taxon>Buddlejeae</taxon>
        <taxon>Buddleja</taxon>
    </lineage>
</organism>
<dbReference type="EMBL" id="WHWC01000001">
    <property type="protein sequence ID" value="KAG8390014.1"/>
    <property type="molecule type" value="Genomic_DNA"/>
</dbReference>
<evidence type="ECO:0000313" key="3">
    <source>
        <dbReference type="Proteomes" id="UP000826271"/>
    </source>
</evidence>
<protein>
    <submittedName>
        <fullName evidence="2">Uncharacterized protein</fullName>
    </submittedName>
</protein>
<dbReference type="Proteomes" id="UP000826271">
    <property type="component" value="Unassembled WGS sequence"/>
</dbReference>
<feature type="compositionally biased region" description="Low complexity" evidence="1">
    <location>
        <begin position="67"/>
        <end position="85"/>
    </location>
</feature>
<sequence>MEDSRNSSGGMAARNSDDQEVTSTLNAHATESKPTEWTDEKHSLYIKSMEATFVNQLYKSLDVIGRQSQKNGSSGSKSSKYNQTSTGAPSGQFKVLREGYWSKINFRRDEAEVNQEEEFGALIANPWIQHYKCSERQPIRKFQTSGAKASSTTTGNQWSTHNFRLWQQDSVGSNAGLAKPSTLAFLCFKLKEMSDQNFNDEDAKEEKHERTHEIKRTRTSTDIIPNNDQVVSFDNIVQVDDVTENHVLPED</sequence>
<dbReference type="GO" id="GO:0009409">
    <property type="term" value="P:response to cold"/>
    <property type="evidence" value="ECO:0007669"/>
    <property type="project" value="InterPro"/>
</dbReference>
<feature type="compositionally biased region" description="Basic and acidic residues" evidence="1">
    <location>
        <begin position="204"/>
        <end position="216"/>
    </location>
</feature>
<dbReference type="InterPro" id="IPR044678">
    <property type="entry name" value="COR27/28"/>
</dbReference>
<feature type="compositionally biased region" description="Basic and acidic residues" evidence="1">
    <location>
        <begin position="30"/>
        <end position="40"/>
    </location>
</feature>
<dbReference type="AlphaFoldDB" id="A0AAV6Y595"/>
<feature type="region of interest" description="Disordered" evidence="1">
    <location>
        <begin position="199"/>
        <end position="220"/>
    </location>
</feature>
<comment type="caution">
    <text evidence="2">The sequence shown here is derived from an EMBL/GenBank/DDBJ whole genome shotgun (WGS) entry which is preliminary data.</text>
</comment>
<evidence type="ECO:0000313" key="2">
    <source>
        <dbReference type="EMBL" id="KAG8390014.1"/>
    </source>
</evidence>
<accession>A0AAV6Y595</accession>
<evidence type="ECO:0000256" key="1">
    <source>
        <dbReference type="SAM" id="MobiDB-lite"/>
    </source>
</evidence>
<feature type="region of interest" description="Disordered" evidence="1">
    <location>
        <begin position="1"/>
        <end position="40"/>
    </location>
</feature>
<dbReference type="PANTHER" id="PTHR33676">
    <property type="entry name" value="COLD REGULATED PROTEIN 27"/>
    <property type="match status" value="1"/>
</dbReference>
<proteinExistence type="predicted"/>
<keyword evidence="3" id="KW-1185">Reference proteome</keyword>
<feature type="region of interest" description="Disordered" evidence="1">
    <location>
        <begin position="67"/>
        <end position="90"/>
    </location>
</feature>
<gene>
    <name evidence="2" type="ORF">BUALT_Bualt01G0039200</name>
</gene>